<evidence type="ECO:0000256" key="2">
    <source>
        <dbReference type="ARBA" id="ARBA00023315"/>
    </source>
</evidence>
<reference evidence="4 5" key="1">
    <citation type="submission" date="2018-07" db="EMBL/GenBank/DDBJ databases">
        <title>Motiliproteus coralliicola sp. nov., a bacterium isolated from Coral.</title>
        <authorList>
            <person name="Wang G."/>
        </authorList>
    </citation>
    <scope>NUCLEOTIDE SEQUENCE [LARGE SCALE GENOMIC DNA]</scope>
    <source>
        <strain evidence="4 5">C34</strain>
    </source>
</reference>
<dbReference type="EMBL" id="QQOH01000004">
    <property type="protein sequence ID" value="RDE19047.1"/>
    <property type="molecule type" value="Genomic_DNA"/>
</dbReference>
<dbReference type="GO" id="GO:0008080">
    <property type="term" value="F:N-acetyltransferase activity"/>
    <property type="evidence" value="ECO:0007669"/>
    <property type="project" value="TreeGrafter"/>
</dbReference>
<proteinExistence type="predicted"/>
<evidence type="ECO:0000313" key="4">
    <source>
        <dbReference type="EMBL" id="RDE19047.1"/>
    </source>
</evidence>
<dbReference type="Pfam" id="PF00583">
    <property type="entry name" value="Acetyltransf_1"/>
    <property type="match status" value="1"/>
</dbReference>
<feature type="domain" description="N-acetyltransferase" evidence="3">
    <location>
        <begin position="3"/>
        <end position="149"/>
    </location>
</feature>
<dbReference type="PROSITE" id="PS51186">
    <property type="entry name" value="GNAT"/>
    <property type="match status" value="1"/>
</dbReference>
<keyword evidence="2" id="KW-0012">Acyltransferase</keyword>
<name>A0A369WBK8_9GAMM</name>
<accession>A0A369WBK8</accession>
<dbReference type="PANTHER" id="PTHR10545">
    <property type="entry name" value="DIAMINE N-ACETYLTRANSFERASE"/>
    <property type="match status" value="1"/>
</dbReference>
<dbReference type="Proteomes" id="UP000253769">
    <property type="component" value="Unassembled WGS sequence"/>
</dbReference>
<dbReference type="PANTHER" id="PTHR10545:SF42">
    <property type="entry name" value="ACETYLTRANSFERASE"/>
    <property type="match status" value="1"/>
</dbReference>
<dbReference type="CDD" id="cd04301">
    <property type="entry name" value="NAT_SF"/>
    <property type="match status" value="1"/>
</dbReference>
<dbReference type="InterPro" id="IPR000182">
    <property type="entry name" value="GNAT_dom"/>
</dbReference>
<dbReference type="OrthoDB" id="9805924at2"/>
<evidence type="ECO:0000259" key="3">
    <source>
        <dbReference type="PROSITE" id="PS51186"/>
    </source>
</evidence>
<dbReference type="SUPFAM" id="SSF55729">
    <property type="entry name" value="Acyl-CoA N-acyltransferases (Nat)"/>
    <property type="match status" value="1"/>
</dbReference>
<comment type="caution">
    <text evidence="4">The sequence shown here is derived from an EMBL/GenBank/DDBJ whole genome shotgun (WGS) entry which is preliminary data.</text>
</comment>
<keyword evidence="1 4" id="KW-0808">Transferase</keyword>
<dbReference type="InterPro" id="IPR051016">
    <property type="entry name" value="Diverse_Substrate_AcTransf"/>
</dbReference>
<keyword evidence="5" id="KW-1185">Reference proteome</keyword>
<dbReference type="RefSeq" id="WP_114696667.1">
    <property type="nucleotide sequence ID" value="NZ_QQOH01000004.1"/>
</dbReference>
<evidence type="ECO:0000313" key="5">
    <source>
        <dbReference type="Proteomes" id="UP000253769"/>
    </source>
</evidence>
<dbReference type="AlphaFoldDB" id="A0A369WBK8"/>
<protein>
    <submittedName>
        <fullName evidence="4">GNAT family N-acetyltransferase</fullName>
    </submittedName>
</protein>
<sequence length="149" mass="17502">MTINVSALHPDDRQSWEALYQGYADFYRMPMESQTLDLVWQWIFDPTSRFFALIAKDEQGRGVGLMHYREMPSPIRGAMVGFLDDLYIEPSCRGQGVVERLFERLNQEAQVQGWPFVRWITAEDNYRGRAVYDRVAAKTPWLTYQLNIE</sequence>
<dbReference type="InterPro" id="IPR016181">
    <property type="entry name" value="Acyl_CoA_acyltransferase"/>
</dbReference>
<dbReference type="Gene3D" id="3.40.630.30">
    <property type="match status" value="1"/>
</dbReference>
<evidence type="ECO:0000256" key="1">
    <source>
        <dbReference type="ARBA" id="ARBA00022679"/>
    </source>
</evidence>
<gene>
    <name evidence="4" type="ORF">DV711_15740</name>
</gene>
<organism evidence="4 5">
    <name type="scientific">Motiliproteus coralliicola</name>
    <dbReference type="NCBI Taxonomy" id="2283196"/>
    <lineage>
        <taxon>Bacteria</taxon>
        <taxon>Pseudomonadati</taxon>
        <taxon>Pseudomonadota</taxon>
        <taxon>Gammaproteobacteria</taxon>
        <taxon>Oceanospirillales</taxon>
        <taxon>Oceanospirillaceae</taxon>
        <taxon>Motiliproteus</taxon>
    </lineage>
</organism>